<keyword evidence="3 7" id="KW-1133">Transmembrane helix</keyword>
<feature type="region of interest" description="Disordered" evidence="6">
    <location>
        <begin position="286"/>
        <end position="318"/>
    </location>
</feature>
<dbReference type="EMBL" id="ML996701">
    <property type="protein sequence ID" value="KAF2398115.1"/>
    <property type="molecule type" value="Genomic_DNA"/>
</dbReference>
<dbReference type="Pfam" id="PF20684">
    <property type="entry name" value="Fung_rhodopsin"/>
    <property type="match status" value="1"/>
</dbReference>
<feature type="transmembrane region" description="Helical" evidence="7">
    <location>
        <begin position="16"/>
        <end position="36"/>
    </location>
</feature>
<organism evidence="9 10">
    <name type="scientific">Trichodelitschia bisporula</name>
    <dbReference type="NCBI Taxonomy" id="703511"/>
    <lineage>
        <taxon>Eukaryota</taxon>
        <taxon>Fungi</taxon>
        <taxon>Dikarya</taxon>
        <taxon>Ascomycota</taxon>
        <taxon>Pezizomycotina</taxon>
        <taxon>Dothideomycetes</taxon>
        <taxon>Dothideomycetes incertae sedis</taxon>
        <taxon>Phaeotrichales</taxon>
        <taxon>Phaeotrichaceae</taxon>
        <taxon>Trichodelitschia</taxon>
    </lineage>
</organism>
<gene>
    <name evidence="9" type="ORF">EJ06DRAFT_123778</name>
</gene>
<evidence type="ECO:0000256" key="1">
    <source>
        <dbReference type="ARBA" id="ARBA00004141"/>
    </source>
</evidence>
<evidence type="ECO:0000256" key="4">
    <source>
        <dbReference type="ARBA" id="ARBA00023136"/>
    </source>
</evidence>
<comment type="similarity">
    <text evidence="5">Belongs to the SAT4 family.</text>
</comment>
<feature type="transmembrane region" description="Helical" evidence="7">
    <location>
        <begin position="106"/>
        <end position="125"/>
    </location>
</feature>
<keyword evidence="2 7" id="KW-0812">Transmembrane</keyword>
<comment type="subcellular location">
    <subcellularLocation>
        <location evidence="1">Membrane</location>
        <topology evidence="1">Multi-pass membrane protein</topology>
    </subcellularLocation>
</comment>
<dbReference type="Proteomes" id="UP000799640">
    <property type="component" value="Unassembled WGS sequence"/>
</dbReference>
<protein>
    <recommendedName>
        <fullName evidence="8">Rhodopsin domain-containing protein</fullName>
    </recommendedName>
</protein>
<evidence type="ECO:0000256" key="5">
    <source>
        <dbReference type="ARBA" id="ARBA00038359"/>
    </source>
</evidence>
<evidence type="ECO:0000256" key="7">
    <source>
        <dbReference type="SAM" id="Phobius"/>
    </source>
</evidence>
<feature type="compositionally biased region" description="Basic and acidic residues" evidence="6">
    <location>
        <begin position="293"/>
        <end position="307"/>
    </location>
</feature>
<feature type="transmembrane region" description="Helical" evidence="7">
    <location>
        <begin position="215"/>
        <end position="235"/>
    </location>
</feature>
<dbReference type="InterPro" id="IPR052337">
    <property type="entry name" value="SAT4-like"/>
</dbReference>
<evidence type="ECO:0000256" key="2">
    <source>
        <dbReference type="ARBA" id="ARBA00022692"/>
    </source>
</evidence>
<dbReference type="PANTHER" id="PTHR33048:SF110">
    <property type="entry name" value="UBID FAMILY DECARBOXYLASE"/>
    <property type="match status" value="1"/>
</dbReference>
<accession>A0A6G1HQU5</accession>
<feature type="transmembrane region" description="Helical" evidence="7">
    <location>
        <begin position="137"/>
        <end position="156"/>
    </location>
</feature>
<evidence type="ECO:0000313" key="9">
    <source>
        <dbReference type="EMBL" id="KAF2398115.1"/>
    </source>
</evidence>
<keyword evidence="4 7" id="KW-0472">Membrane</keyword>
<feature type="domain" description="Rhodopsin" evidence="8">
    <location>
        <begin position="29"/>
        <end position="270"/>
    </location>
</feature>
<dbReference type="InterPro" id="IPR049326">
    <property type="entry name" value="Rhodopsin_dom_fungi"/>
</dbReference>
<feature type="transmembrane region" description="Helical" evidence="7">
    <location>
        <begin position="48"/>
        <end position="68"/>
    </location>
</feature>
<dbReference type="AlphaFoldDB" id="A0A6G1HQU5"/>
<dbReference type="PANTHER" id="PTHR33048">
    <property type="entry name" value="PTH11-LIKE INTEGRAL MEMBRANE PROTEIN (AFU_ORTHOLOGUE AFUA_5G11245)"/>
    <property type="match status" value="1"/>
</dbReference>
<dbReference type="OrthoDB" id="3903189at2759"/>
<evidence type="ECO:0000259" key="8">
    <source>
        <dbReference type="Pfam" id="PF20684"/>
    </source>
</evidence>
<dbReference type="GO" id="GO:0016020">
    <property type="term" value="C:membrane"/>
    <property type="evidence" value="ECO:0007669"/>
    <property type="project" value="UniProtKB-SubCell"/>
</dbReference>
<sequence length="318" mass="35384">MAIESPTPKQLLVESIIWFSIGLVLFIGRLCSRRLLKGSWKNLGLDDGLMVLTFVFYTVLLILLQLAIRHGTNQMQPHEIPAVLADPAKIRDRIYGSKVIVGSNQAYLLTLWGTKSCMLALYYRMTANTSAQTVVKFVMGYTILWFLIIEITYLTICRPFSQYWAIIPSNPQCYNYNIGCILVTVGNVSSDLLMLGIPIPFVLHSQLPPMKQAALVGTFSLGLFVIVAAVLGKAYNFALPKVTIFLLWDVRETSTAVFVANLICLWPLARKLFGWRSFLRGTSGRQTGLSGGKADDGHIQMNHRDGYGDLASVEDGRV</sequence>
<reference evidence="9" key="1">
    <citation type="journal article" date="2020" name="Stud. Mycol.">
        <title>101 Dothideomycetes genomes: a test case for predicting lifestyles and emergence of pathogens.</title>
        <authorList>
            <person name="Haridas S."/>
            <person name="Albert R."/>
            <person name="Binder M."/>
            <person name="Bloem J."/>
            <person name="Labutti K."/>
            <person name="Salamov A."/>
            <person name="Andreopoulos B."/>
            <person name="Baker S."/>
            <person name="Barry K."/>
            <person name="Bills G."/>
            <person name="Bluhm B."/>
            <person name="Cannon C."/>
            <person name="Castanera R."/>
            <person name="Culley D."/>
            <person name="Daum C."/>
            <person name="Ezra D."/>
            <person name="Gonzalez J."/>
            <person name="Henrissat B."/>
            <person name="Kuo A."/>
            <person name="Liang C."/>
            <person name="Lipzen A."/>
            <person name="Lutzoni F."/>
            <person name="Magnuson J."/>
            <person name="Mondo S."/>
            <person name="Nolan M."/>
            <person name="Ohm R."/>
            <person name="Pangilinan J."/>
            <person name="Park H.-J."/>
            <person name="Ramirez L."/>
            <person name="Alfaro M."/>
            <person name="Sun H."/>
            <person name="Tritt A."/>
            <person name="Yoshinaga Y."/>
            <person name="Zwiers L.-H."/>
            <person name="Turgeon B."/>
            <person name="Goodwin S."/>
            <person name="Spatafora J."/>
            <person name="Crous P."/>
            <person name="Grigoriev I."/>
        </authorList>
    </citation>
    <scope>NUCLEOTIDE SEQUENCE</scope>
    <source>
        <strain evidence="9">CBS 262.69</strain>
    </source>
</reference>
<evidence type="ECO:0000313" key="10">
    <source>
        <dbReference type="Proteomes" id="UP000799640"/>
    </source>
</evidence>
<evidence type="ECO:0000256" key="3">
    <source>
        <dbReference type="ARBA" id="ARBA00022989"/>
    </source>
</evidence>
<evidence type="ECO:0000256" key="6">
    <source>
        <dbReference type="SAM" id="MobiDB-lite"/>
    </source>
</evidence>
<feature type="transmembrane region" description="Helical" evidence="7">
    <location>
        <begin position="176"/>
        <end position="203"/>
    </location>
</feature>
<name>A0A6G1HQU5_9PEZI</name>
<keyword evidence="10" id="KW-1185">Reference proteome</keyword>
<proteinExistence type="inferred from homology"/>